<protein>
    <submittedName>
        <fullName evidence="1">Uncharacterized protein</fullName>
    </submittedName>
</protein>
<organism evidence="1 2">
    <name type="scientific">Microctonus aethiopoides</name>
    <dbReference type="NCBI Taxonomy" id="144406"/>
    <lineage>
        <taxon>Eukaryota</taxon>
        <taxon>Metazoa</taxon>
        <taxon>Ecdysozoa</taxon>
        <taxon>Arthropoda</taxon>
        <taxon>Hexapoda</taxon>
        <taxon>Insecta</taxon>
        <taxon>Pterygota</taxon>
        <taxon>Neoptera</taxon>
        <taxon>Endopterygota</taxon>
        <taxon>Hymenoptera</taxon>
        <taxon>Apocrita</taxon>
        <taxon>Ichneumonoidea</taxon>
        <taxon>Braconidae</taxon>
        <taxon>Euphorinae</taxon>
        <taxon>Microctonus</taxon>
    </lineage>
</organism>
<name>A0AA39C211_9HYME</name>
<dbReference type="AlphaFoldDB" id="A0AA39C211"/>
<comment type="caution">
    <text evidence="1">The sequence shown here is derived from an EMBL/GenBank/DDBJ whole genome shotgun (WGS) entry which is preliminary data.</text>
</comment>
<dbReference type="EMBL" id="JAQQBS010002803">
    <property type="protein sequence ID" value="KAK0156669.1"/>
    <property type="molecule type" value="Genomic_DNA"/>
</dbReference>
<evidence type="ECO:0000313" key="2">
    <source>
        <dbReference type="Proteomes" id="UP001168990"/>
    </source>
</evidence>
<accession>A0AA39C211</accession>
<reference evidence="1" key="2">
    <citation type="submission" date="2023-03" db="EMBL/GenBank/DDBJ databases">
        <authorList>
            <person name="Inwood S.N."/>
            <person name="Skelly J.G."/>
            <person name="Guhlin J."/>
            <person name="Harrop T.W.R."/>
            <person name="Goldson S.G."/>
            <person name="Dearden P.K."/>
        </authorList>
    </citation>
    <scope>NUCLEOTIDE SEQUENCE</scope>
    <source>
        <strain evidence="1">Irish</strain>
        <tissue evidence="1">Whole body</tissue>
    </source>
</reference>
<reference evidence="1" key="1">
    <citation type="journal article" date="2023" name="bioRxiv">
        <title>Scaffold-level genome assemblies of two parasitoid biocontrol wasps reveal the parthenogenesis mechanism and an associated novel virus.</title>
        <authorList>
            <person name="Inwood S."/>
            <person name="Skelly J."/>
            <person name="Guhlin J."/>
            <person name="Harrop T."/>
            <person name="Goldson S."/>
            <person name="Dearden P."/>
        </authorList>
    </citation>
    <scope>NUCLEOTIDE SEQUENCE</scope>
    <source>
        <strain evidence="1">Irish</strain>
        <tissue evidence="1">Whole body</tissue>
    </source>
</reference>
<evidence type="ECO:0000313" key="1">
    <source>
        <dbReference type="EMBL" id="KAK0156669.1"/>
    </source>
</evidence>
<dbReference type="Proteomes" id="UP001168990">
    <property type="component" value="Unassembled WGS sequence"/>
</dbReference>
<sequence>MQDIISESERLWRQLTEAGMAMDWYRRRKRNKREREIRDWQIDLGLGTCTITQFLKIFFPLPKMNIKLNIPDESHGRAICAVDEETDLLAILKDPAELPIPSRKIVLVWT</sequence>
<gene>
    <name evidence="1" type="ORF">PV328_012455</name>
</gene>
<keyword evidence="2" id="KW-1185">Reference proteome</keyword>
<proteinExistence type="predicted"/>